<protein>
    <submittedName>
        <fullName evidence="10">Alanine:cation symporter family protein</fullName>
    </submittedName>
</protein>
<evidence type="ECO:0000256" key="6">
    <source>
        <dbReference type="ARBA" id="ARBA00022847"/>
    </source>
</evidence>
<feature type="transmembrane region" description="Helical" evidence="9">
    <location>
        <begin position="443"/>
        <end position="464"/>
    </location>
</feature>
<evidence type="ECO:0000256" key="7">
    <source>
        <dbReference type="ARBA" id="ARBA00022989"/>
    </source>
</evidence>
<evidence type="ECO:0000256" key="5">
    <source>
        <dbReference type="ARBA" id="ARBA00022692"/>
    </source>
</evidence>
<dbReference type="AlphaFoldDB" id="A0A3A9ATG7"/>
<dbReference type="GO" id="GO:0005886">
    <property type="term" value="C:plasma membrane"/>
    <property type="evidence" value="ECO:0007669"/>
    <property type="project" value="UniProtKB-SubCell"/>
</dbReference>
<feature type="transmembrane region" description="Helical" evidence="9">
    <location>
        <begin position="20"/>
        <end position="42"/>
    </location>
</feature>
<keyword evidence="6 9" id="KW-0769">Symport</keyword>
<proteinExistence type="inferred from homology"/>
<evidence type="ECO:0000313" key="10">
    <source>
        <dbReference type="EMBL" id="RKI90861.1"/>
    </source>
</evidence>
<feature type="transmembrane region" description="Helical" evidence="9">
    <location>
        <begin position="203"/>
        <end position="225"/>
    </location>
</feature>
<feature type="transmembrane region" description="Helical" evidence="9">
    <location>
        <begin position="232"/>
        <end position="252"/>
    </location>
</feature>
<keyword evidence="4 9" id="KW-1003">Cell membrane</keyword>
<organism evidence="10 11">
    <name type="scientific">Parablautia intestinalis</name>
    <dbReference type="NCBI Taxonomy" id="2320100"/>
    <lineage>
        <taxon>Bacteria</taxon>
        <taxon>Bacillati</taxon>
        <taxon>Bacillota</taxon>
        <taxon>Clostridia</taxon>
        <taxon>Lachnospirales</taxon>
        <taxon>Lachnospiraceae</taxon>
        <taxon>Parablautia</taxon>
    </lineage>
</organism>
<feature type="transmembrane region" description="Helical" evidence="9">
    <location>
        <begin position="80"/>
        <end position="102"/>
    </location>
</feature>
<feature type="transmembrane region" description="Helical" evidence="9">
    <location>
        <begin position="375"/>
        <end position="397"/>
    </location>
</feature>
<dbReference type="PROSITE" id="PS00873">
    <property type="entry name" value="NA_ALANINE_SYMP"/>
    <property type="match status" value="1"/>
</dbReference>
<name>A0A3A9ATG7_9FIRM</name>
<evidence type="ECO:0000313" key="11">
    <source>
        <dbReference type="Proteomes" id="UP000280696"/>
    </source>
</evidence>
<keyword evidence="7 9" id="KW-1133">Transmembrane helix</keyword>
<feature type="transmembrane region" description="Helical" evidence="9">
    <location>
        <begin position="326"/>
        <end position="347"/>
    </location>
</feature>
<evidence type="ECO:0000256" key="8">
    <source>
        <dbReference type="ARBA" id="ARBA00023136"/>
    </source>
</evidence>
<keyword evidence="3 9" id="KW-0813">Transport</keyword>
<dbReference type="PANTHER" id="PTHR30330:SF3">
    <property type="entry name" value="TRANSCRIPTIONAL REGULATOR, LRP FAMILY"/>
    <property type="match status" value="1"/>
</dbReference>
<feature type="transmembrane region" description="Helical" evidence="9">
    <location>
        <begin position="258"/>
        <end position="281"/>
    </location>
</feature>
<dbReference type="Proteomes" id="UP000280696">
    <property type="component" value="Unassembled WGS sequence"/>
</dbReference>
<gene>
    <name evidence="10" type="ORF">D7V94_12125</name>
</gene>
<keyword evidence="11" id="KW-1185">Reference proteome</keyword>
<reference evidence="10 11" key="1">
    <citation type="submission" date="2018-09" db="EMBL/GenBank/DDBJ databases">
        <title>Murine metabolic-syndrome-specific gut microbial biobank.</title>
        <authorList>
            <person name="Liu C."/>
        </authorList>
    </citation>
    <scope>NUCLEOTIDE SEQUENCE [LARGE SCALE GENOMIC DNA]</scope>
    <source>
        <strain evidence="10 11">0.1xD8-82</strain>
    </source>
</reference>
<feature type="transmembrane region" description="Helical" evidence="9">
    <location>
        <begin position="162"/>
        <end position="183"/>
    </location>
</feature>
<dbReference type="Gene3D" id="1.20.1740.10">
    <property type="entry name" value="Amino acid/polyamine transporter I"/>
    <property type="match status" value="1"/>
</dbReference>
<evidence type="ECO:0000256" key="9">
    <source>
        <dbReference type="RuleBase" id="RU363064"/>
    </source>
</evidence>
<comment type="caution">
    <text evidence="10">The sequence shown here is derived from an EMBL/GenBank/DDBJ whole genome shotgun (WGS) entry which is preliminary data.</text>
</comment>
<feature type="transmembrane region" description="Helical" evidence="9">
    <location>
        <begin position="108"/>
        <end position="133"/>
    </location>
</feature>
<dbReference type="OrthoDB" id="9804874at2"/>
<dbReference type="PRINTS" id="PR00175">
    <property type="entry name" value="NAALASMPORT"/>
</dbReference>
<feature type="transmembrane region" description="Helical" evidence="9">
    <location>
        <begin position="417"/>
        <end position="437"/>
    </location>
</feature>
<dbReference type="PANTHER" id="PTHR30330">
    <property type="entry name" value="AGSS FAMILY TRANSPORTER, SODIUM-ALANINE"/>
    <property type="match status" value="1"/>
</dbReference>
<dbReference type="GO" id="GO:0005283">
    <property type="term" value="F:amino acid:sodium symporter activity"/>
    <property type="evidence" value="ECO:0007669"/>
    <property type="project" value="InterPro"/>
</dbReference>
<keyword evidence="5 9" id="KW-0812">Transmembrane</keyword>
<evidence type="ECO:0000256" key="2">
    <source>
        <dbReference type="ARBA" id="ARBA00009261"/>
    </source>
</evidence>
<dbReference type="InterPro" id="IPR001463">
    <property type="entry name" value="Na/Ala_symport"/>
</dbReference>
<comment type="similarity">
    <text evidence="2 9">Belongs to the alanine or glycine:cation symporter (AGCS) (TC 2.A.25) family.</text>
</comment>
<sequence length="502" mass="53360">MENVVNVIAAVNNAINGVVWGIPMLILIIGTGIYMTAGMKFFQITHIKHWMNETFLAIFKKKYVTAHTNKNESSISQFQALSTALAATIGVGNIAGVAGAIITGGAGAVFWMWLSALFGMMTNYSENVLGIYYRRKNAKGEWSGGAMYYLQDGLKGKKGIGIFAKPLAILFSVFCVFASFGIGNMTQVHEIASSLQDTFKIPPIATGIIIAAVAALVILGGIKAIGSVTEKIVPFMACAYILGTIIVLVMNITSVPAVLAAIFTNAFGLRPVAGATVGMMIKQAMTMGFKRGVFSNEAGLGSSVMVHSASNVKEPIAQGMWGIFEVFFDTIVVCTLTAFTVLCSGLIDLETGEVLTSVTGASLVSEALSEGLGTLAGSFVAIAICLFAFSTVLGWSFYGTKSCEYLFGTKATIVYKVIFVVCIIFGATMSFDLAWAIADTLNALMAIPNLIGVLALSGTVFAITRNYLDRKITKANVNAKPMLSFDPAIQKMQEESLDEESV</sequence>
<evidence type="ECO:0000256" key="3">
    <source>
        <dbReference type="ARBA" id="ARBA00022448"/>
    </source>
</evidence>
<accession>A0A3A9ATG7</accession>
<evidence type="ECO:0000256" key="4">
    <source>
        <dbReference type="ARBA" id="ARBA00022475"/>
    </source>
</evidence>
<dbReference type="FunFam" id="1.20.1740.10:FF:000004">
    <property type="entry name" value="Sodium:alanine symporter family protein"/>
    <property type="match status" value="1"/>
</dbReference>
<dbReference type="NCBIfam" id="TIGR00835">
    <property type="entry name" value="agcS"/>
    <property type="match status" value="1"/>
</dbReference>
<dbReference type="RefSeq" id="WP_120470102.1">
    <property type="nucleotide sequence ID" value="NZ_CATAJS010000006.1"/>
</dbReference>
<dbReference type="Pfam" id="PF01235">
    <property type="entry name" value="Na_Ala_symp"/>
    <property type="match status" value="1"/>
</dbReference>
<evidence type="ECO:0000256" key="1">
    <source>
        <dbReference type="ARBA" id="ARBA00004651"/>
    </source>
</evidence>
<dbReference type="EMBL" id="RAYQ01000012">
    <property type="protein sequence ID" value="RKI90861.1"/>
    <property type="molecule type" value="Genomic_DNA"/>
</dbReference>
<comment type="subcellular location">
    <subcellularLocation>
        <location evidence="1 9">Cell membrane</location>
        <topology evidence="1 9">Multi-pass membrane protein</topology>
    </subcellularLocation>
</comment>
<keyword evidence="8 9" id="KW-0472">Membrane</keyword>